<dbReference type="Proteomes" id="UP000235507">
    <property type="component" value="Unassembled WGS sequence"/>
</dbReference>
<sequence length="275" mass="29684">MRNDEVIQFPALAAGRMPTPTAAPSKAPGTVLNLVKPRENRAAANRLMAKLARATGPVAEVATIRIAGEIGQTTVREVQRQLDAAPFAEELHLNINSHGGSVTSAFELYASIREHPAARKSARVTQTCASAAIVALLAADHRSAAPEAHLLVHWSAVDTLSARPSDRWTASRHLDAADATLAADRAMLELIVERTGGRRDLFAREMSHEKDMPLPAAVFAGLLHEVDGLFAPCDPTWPERCRRQVGMSARMIGAPNFRFSPSYMAACLAAPRFSR</sequence>
<dbReference type="InterPro" id="IPR023562">
    <property type="entry name" value="ClpP/TepA"/>
</dbReference>
<dbReference type="SUPFAM" id="SSF52096">
    <property type="entry name" value="ClpP/crotonase"/>
    <property type="match status" value="1"/>
</dbReference>
<dbReference type="AlphaFoldDB" id="A0A8T9AWJ0"/>
<protein>
    <recommendedName>
        <fullName evidence="3">ATP-dependent Clp protease proteolytic subunit</fullName>
    </recommendedName>
</protein>
<dbReference type="InterPro" id="IPR029045">
    <property type="entry name" value="ClpP/crotonase-like_dom_sf"/>
</dbReference>
<keyword evidence="2" id="KW-1185">Reference proteome</keyword>
<name>A0A8T9AWJ0_9HYPH</name>
<dbReference type="Gene3D" id="3.90.226.10">
    <property type="entry name" value="2-enoyl-CoA Hydratase, Chain A, domain 1"/>
    <property type="match status" value="1"/>
</dbReference>
<evidence type="ECO:0008006" key="3">
    <source>
        <dbReference type="Google" id="ProtNLM"/>
    </source>
</evidence>
<comment type="caution">
    <text evidence="1">The sequence shown here is derived from an EMBL/GenBank/DDBJ whole genome shotgun (WGS) entry which is preliminary data.</text>
</comment>
<evidence type="ECO:0000313" key="2">
    <source>
        <dbReference type="Proteomes" id="UP000235507"/>
    </source>
</evidence>
<dbReference type="EMBL" id="PNOT02000044">
    <property type="protein sequence ID" value="TSE13464.1"/>
    <property type="molecule type" value="Genomic_DNA"/>
</dbReference>
<proteinExistence type="predicted"/>
<reference evidence="1" key="1">
    <citation type="submission" date="2019-07" db="EMBL/GenBank/DDBJ databases">
        <title>Mesorhizobum intechiensis sp. nov. isolated from nodules of Lotus tenuis growing in lowlands of the Flooding Pampa, Argentina.</title>
        <authorList>
            <person name="Estrella M.J."/>
            <person name="Torres Tejerizo G.A."/>
            <person name="Cumpa Velazquez L.M."/>
            <person name="Fontana F."/>
            <person name="Hansen L."/>
            <person name="Pistorio M."/>
            <person name="Sannazzaro A.I."/>
        </authorList>
    </citation>
    <scope>NUCLEOTIDE SEQUENCE</scope>
    <source>
        <strain evidence="1">BD68</strain>
    </source>
</reference>
<gene>
    <name evidence="1" type="ORF">C1D09_003890</name>
</gene>
<dbReference type="RefSeq" id="WP_143973079.1">
    <property type="nucleotide sequence ID" value="NZ_PNOT02000044.1"/>
</dbReference>
<dbReference type="OrthoDB" id="9840929at2"/>
<organism evidence="1 2">
    <name type="scientific">Mesorhizobium intechi</name>
    <dbReference type="NCBI Taxonomy" id="537601"/>
    <lineage>
        <taxon>Bacteria</taxon>
        <taxon>Pseudomonadati</taxon>
        <taxon>Pseudomonadota</taxon>
        <taxon>Alphaproteobacteria</taxon>
        <taxon>Hyphomicrobiales</taxon>
        <taxon>Phyllobacteriaceae</taxon>
        <taxon>Mesorhizobium</taxon>
    </lineage>
</organism>
<accession>A0A8T9AWJ0</accession>
<evidence type="ECO:0000313" key="1">
    <source>
        <dbReference type="EMBL" id="TSE13464.1"/>
    </source>
</evidence>
<dbReference type="Pfam" id="PF00574">
    <property type="entry name" value="CLP_protease"/>
    <property type="match status" value="1"/>
</dbReference>